<evidence type="ECO:0000313" key="4">
    <source>
        <dbReference type="EMBL" id="RLM55408.1"/>
    </source>
</evidence>
<dbReference type="SUPFAM" id="SSF50630">
    <property type="entry name" value="Acid proteases"/>
    <property type="match status" value="1"/>
</dbReference>
<feature type="active site" evidence="2">
    <location>
        <position position="43"/>
    </location>
</feature>
<dbReference type="STRING" id="4540.A0A3L6PEX8"/>
<dbReference type="InterPro" id="IPR021109">
    <property type="entry name" value="Peptidase_aspartic_dom_sf"/>
</dbReference>
<dbReference type="GO" id="GO:0004190">
    <property type="term" value="F:aspartic-type endopeptidase activity"/>
    <property type="evidence" value="ECO:0007669"/>
    <property type="project" value="InterPro"/>
</dbReference>
<protein>
    <recommendedName>
        <fullName evidence="3">Peptidase A1 domain-containing protein</fullName>
    </recommendedName>
</protein>
<dbReference type="PROSITE" id="PS51767">
    <property type="entry name" value="PEPTIDASE_A1"/>
    <property type="match status" value="1"/>
</dbReference>
<dbReference type="InterPro" id="IPR032799">
    <property type="entry name" value="TAXi_C"/>
</dbReference>
<dbReference type="PANTHER" id="PTHR13683">
    <property type="entry name" value="ASPARTYL PROTEASES"/>
    <property type="match status" value="1"/>
</dbReference>
<dbReference type="InterPro" id="IPR033121">
    <property type="entry name" value="PEPTIDASE_A1"/>
</dbReference>
<evidence type="ECO:0000256" key="1">
    <source>
        <dbReference type="ARBA" id="ARBA00007447"/>
    </source>
</evidence>
<organism evidence="4 5">
    <name type="scientific">Panicum miliaceum</name>
    <name type="common">Proso millet</name>
    <name type="synonym">Broomcorn millet</name>
    <dbReference type="NCBI Taxonomy" id="4540"/>
    <lineage>
        <taxon>Eukaryota</taxon>
        <taxon>Viridiplantae</taxon>
        <taxon>Streptophyta</taxon>
        <taxon>Embryophyta</taxon>
        <taxon>Tracheophyta</taxon>
        <taxon>Spermatophyta</taxon>
        <taxon>Magnoliopsida</taxon>
        <taxon>Liliopsida</taxon>
        <taxon>Poales</taxon>
        <taxon>Poaceae</taxon>
        <taxon>PACMAD clade</taxon>
        <taxon>Panicoideae</taxon>
        <taxon>Panicodae</taxon>
        <taxon>Paniceae</taxon>
        <taxon>Panicinae</taxon>
        <taxon>Panicum</taxon>
        <taxon>Panicum sect. Panicum</taxon>
    </lineage>
</organism>
<dbReference type="InterPro" id="IPR032861">
    <property type="entry name" value="TAXi_N"/>
</dbReference>
<dbReference type="Pfam" id="PF14543">
    <property type="entry name" value="TAXi_N"/>
    <property type="match status" value="1"/>
</dbReference>
<keyword evidence="5" id="KW-1185">Reference proteome</keyword>
<sequence>MVVWSPDNGAVVLAELGYSVDSLEYVVTVGFGTPAVPQTVIIDSGSDFAWIQCKPCGSDECYPQKDPLNISYNEGNGCTGEKLCGFALSYADGSNSTGVYSSDKLTLAPGVAVEGFRFGCGHGQGGWDDMSAGLIGLENSPESLVSQASPSYGGAFSYCLPPTGSSAGFLALGRPSDTSGFAFTPMHPSDHYAVFYKVTLTGISVAGRPLDVPPSAFPHGDYGMILDSGTVITALPAAPYAALRAAFRRAMAAYPPAAPIHPVDTCYNLTGYANVTVPGLALTFLGGATVELDNPSGILVEGCLAFRGFRLRPGHHGNGVIGNVNQRAFEVLYDPEQLRVGFRARAC</sequence>
<name>A0A3L6PEX8_PANMI</name>
<dbReference type="GO" id="GO:0006508">
    <property type="term" value="P:proteolysis"/>
    <property type="evidence" value="ECO:0007669"/>
    <property type="project" value="InterPro"/>
</dbReference>
<feature type="active site" evidence="2">
    <location>
        <position position="227"/>
    </location>
</feature>
<dbReference type="AlphaFoldDB" id="A0A3L6PEX8"/>
<dbReference type="OrthoDB" id="2747330at2759"/>
<evidence type="ECO:0000259" key="3">
    <source>
        <dbReference type="PROSITE" id="PS51767"/>
    </source>
</evidence>
<proteinExistence type="inferred from homology"/>
<evidence type="ECO:0000313" key="5">
    <source>
        <dbReference type="Proteomes" id="UP000275267"/>
    </source>
</evidence>
<feature type="domain" description="Peptidase A1" evidence="3">
    <location>
        <begin position="25"/>
        <end position="343"/>
    </location>
</feature>
<dbReference type="Pfam" id="PF14541">
    <property type="entry name" value="TAXi_C"/>
    <property type="match status" value="1"/>
</dbReference>
<dbReference type="Proteomes" id="UP000275267">
    <property type="component" value="Unassembled WGS sequence"/>
</dbReference>
<comment type="caution">
    <text evidence="4">The sequence shown here is derived from an EMBL/GenBank/DDBJ whole genome shotgun (WGS) entry which is preliminary data.</text>
</comment>
<dbReference type="EMBL" id="PQIB02000018">
    <property type="protein sequence ID" value="RLM55408.1"/>
    <property type="molecule type" value="Genomic_DNA"/>
</dbReference>
<dbReference type="Gene3D" id="2.40.70.10">
    <property type="entry name" value="Acid Proteases"/>
    <property type="match status" value="2"/>
</dbReference>
<accession>A0A3L6PEX8</accession>
<reference evidence="5" key="1">
    <citation type="journal article" date="2019" name="Nat. Commun.">
        <title>The genome of broomcorn millet.</title>
        <authorList>
            <person name="Zou C."/>
            <person name="Miki D."/>
            <person name="Li D."/>
            <person name="Tang Q."/>
            <person name="Xiao L."/>
            <person name="Rajput S."/>
            <person name="Deng P."/>
            <person name="Jia W."/>
            <person name="Huang R."/>
            <person name="Zhang M."/>
            <person name="Sun Y."/>
            <person name="Hu J."/>
            <person name="Fu X."/>
            <person name="Schnable P.S."/>
            <person name="Li F."/>
            <person name="Zhang H."/>
            <person name="Feng B."/>
            <person name="Zhu X."/>
            <person name="Liu R."/>
            <person name="Schnable J.C."/>
            <person name="Zhu J.-K."/>
            <person name="Zhang H."/>
        </authorList>
    </citation>
    <scope>NUCLEOTIDE SEQUENCE [LARGE SCALE GENOMIC DNA]</scope>
</reference>
<dbReference type="PANTHER" id="PTHR13683:SF904">
    <property type="entry name" value="PROTEIN ASPARTIC PROTEASE IN GUARD CELL 1-LIKE"/>
    <property type="match status" value="1"/>
</dbReference>
<comment type="similarity">
    <text evidence="1">Belongs to the peptidase A1 family.</text>
</comment>
<dbReference type="InterPro" id="IPR001461">
    <property type="entry name" value="Aspartic_peptidase_A1"/>
</dbReference>
<evidence type="ECO:0000256" key="2">
    <source>
        <dbReference type="PIRSR" id="PIRSR601461-1"/>
    </source>
</evidence>
<dbReference type="PRINTS" id="PR00792">
    <property type="entry name" value="PEPSIN"/>
</dbReference>
<gene>
    <name evidence="4" type="ORF">C2845_PM10G09740</name>
</gene>